<comment type="caution">
    <text evidence="2">The sequence shown here is derived from an EMBL/GenBank/DDBJ whole genome shotgun (WGS) entry which is preliminary data.</text>
</comment>
<feature type="transmembrane region" description="Helical" evidence="1">
    <location>
        <begin position="12"/>
        <end position="31"/>
    </location>
</feature>
<evidence type="ECO:0000313" key="2">
    <source>
        <dbReference type="EMBL" id="OGZ30694.1"/>
    </source>
</evidence>
<organism evidence="2 3">
    <name type="scientific">Candidatus Niyogibacteria bacterium RIFCSPLOWO2_01_FULL_45_48</name>
    <dbReference type="NCBI Taxonomy" id="1801724"/>
    <lineage>
        <taxon>Bacteria</taxon>
        <taxon>Candidatus Niyogiibacteriota</taxon>
    </lineage>
</organism>
<dbReference type="AlphaFoldDB" id="A0A1G2EY06"/>
<gene>
    <name evidence="2" type="ORF">A2931_02140</name>
</gene>
<feature type="transmembrane region" description="Helical" evidence="1">
    <location>
        <begin position="114"/>
        <end position="132"/>
    </location>
</feature>
<proteinExistence type="predicted"/>
<evidence type="ECO:0000256" key="1">
    <source>
        <dbReference type="SAM" id="Phobius"/>
    </source>
</evidence>
<accession>A0A1G2EY06</accession>
<evidence type="ECO:0008006" key="4">
    <source>
        <dbReference type="Google" id="ProtNLM"/>
    </source>
</evidence>
<protein>
    <recommendedName>
        <fullName evidence="4">Septum formation initiator</fullName>
    </recommendedName>
</protein>
<name>A0A1G2EY06_9BACT</name>
<keyword evidence="1" id="KW-0472">Membrane</keyword>
<sequence length="133" mass="15170">MRKFQNQDPVRKIIYSWPAIFVLFLAVVFLGKSAINTHFNASLTRATYLDVRSKHEDLLVKKTDLEKRLDYLSSAYGLERELRRKFGLVKPGEELMIIVDRPQENERPVDGDNLSAFFSGVAGLFGGLFGFGR</sequence>
<keyword evidence="1" id="KW-1133">Transmembrane helix</keyword>
<evidence type="ECO:0000313" key="3">
    <source>
        <dbReference type="Proteomes" id="UP000177486"/>
    </source>
</evidence>
<reference evidence="2 3" key="1">
    <citation type="journal article" date="2016" name="Nat. Commun.">
        <title>Thousands of microbial genomes shed light on interconnected biogeochemical processes in an aquifer system.</title>
        <authorList>
            <person name="Anantharaman K."/>
            <person name="Brown C.T."/>
            <person name="Hug L.A."/>
            <person name="Sharon I."/>
            <person name="Castelle C.J."/>
            <person name="Probst A.J."/>
            <person name="Thomas B.C."/>
            <person name="Singh A."/>
            <person name="Wilkins M.J."/>
            <person name="Karaoz U."/>
            <person name="Brodie E.L."/>
            <person name="Williams K.H."/>
            <person name="Hubbard S.S."/>
            <person name="Banfield J.F."/>
        </authorList>
    </citation>
    <scope>NUCLEOTIDE SEQUENCE [LARGE SCALE GENOMIC DNA]</scope>
</reference>
<dbReference type="EMBL" id="MHMQ01000015">
    <property type="protein sequence ID" value="OGZ30694.1"/>
    <property type="molecule type" value="Genomic_DNA"/>
</dbReference>
<dbReference type="Proteomes" id="UP000177486">
    <property type="component" value="Unassembled WGS sequence"/>
</dbReference>
<keyword evidence="1" id="KW-0812">Transmembrane</keyword>